<dbReference type="PANTHER" id="PTHR22604:SF105">
    <property type="entry name" value="TRANS-1,2-DIHYDROBENZENE-1,2-DIOL DEHYDROGENASE"/>
    <property type="match status" value="1"/>
</dbReference>
<dbReference type="InterPro" id="IPR000683">
    <property type="entry name" value="Gfo/Idh/MocA-like_OxRdtase_N"/>
</dbReference>
<evidence type="ECO:0000259" key="4">
    <source>
        <dbReference type="Pfam" id="PF01408"/>
    </source>
</evidence>
<dbReference type="HOGENOM" id="CLU_023194_5_0_7"/>
<dbReference type="Gene3D" id="3.30.360.10">
    <property type="entry name" value="Dihydrodipicolinate Reductase, domain 2"/>
    <property type="match status" value="1"/>
</dbReference>
<dbReference type="SUPFAM" id="SSF51735">
    <property type="entry name" value="NAD(P)-binding Rossmann-fold domains"/>
    <property type="match status" value="1"/>
</dbReference>
<dbReference type="Proteomes" id="UP000012040">
    <property type="component" value="Chromosome"/>
</dbReference>
<sequence length="374" mass="42170">MKRNNKKVIRYAVVGIGHIAQVAMIPAFRHAQENSSLVAFVTGDIKKSQKVANEHHPVTICGYDEYEALLASGAIDAVYIALPNHMHYEYTAMALKAGIHVLCEKPFTLEAKQSERLIQLSEKYGAKLMVAYRLHFDPANLKVVEYIKDRKLGELKYFTSSFSFKIENSENIRLQKNTGGGPIWDIGIYCINAARMMFREEPTEVFAFAGGQGMTKLFAEVPEAMTVSMRFSKDRFATFTCSFNTEAISMFDLVGTKGRVRLEGAYEYAGKRELSLIVDEKETKKTFPKMDQFAPELLYFSECILKNKKPEPSGLEGLADVRIIEAILRSAEQKKAVSLREKPMLEKKKKIDPKQAKRKPSITSPKTHGVQAPH</sequence>
<evidence type="ECO:0000313" key="7">
    <source>
        <dbReference type="Proteomes" id="UP000012040"/>
    </source>
</evidence>
<dbReference type="Pfam" id="PF22725">
    <property type="entry name" value="GFO_IDH_MocA_C3"/>
    <property type="match status" value="1"/>
</dbReference>
<reference evidence="6 7" key="1">
    <citation type="journal article" date="2013" name="ISME J.">
        <title>By their genes ye shall know them: genomic signatures of predatory bacteria.</title>
        <authorList>
            <person name="Pasternak Z."/>
            <person name="Pietrokovski S."/>
            <person name="Rotem O."/>
            <person name="Gophna U."/>
            <person name="Lurie-Weinberger M.N."/>
            <person name="Jurkevitch E."/>
        </authorList>
    </citation>
    <scope>NUCLEOTIDE SEQUENCE [LARGE SCALE GENOMIC DNA]</scope>
    <source>
        <strain evidence="6 7">JSS</strain>
    </source>
</reference>
<dbReference type="eggNOG" id="COG0673">
    <property type="taxonomic scope" value="Bacteria"/>
</dbReference>
<dbReference type="InterPro" id="IPR008354">
    <property type="entry name" value="Glc-Fru_OxRdtase_bac"/>
</dbReference>
<evidence type="ECO:0008006" key="8">
    <source>
        <dbReference type="Google" id="ProtNLM"/>
    </source>
</evidence>
<protein>
    <recommendedName>
        <fullName evidence="8">Gfo/Idh/MocA family oxidoreductase</fullName>
    </recommendedName>
</protein>
<dbReference type="OrthoDB" id="5288809at2"/>
<dbReference type="Gene3D" id="3.40.50.720">
    <property type="entry name" value="NAD(P)-binding Rossmann-like Domain"/>
    <property type="match status" value="1"/>
</dbReference>
<dbReference type="KEGG" id="bex:A11Q_246"/>
<gene>
    <name evidence="6" type="ORF">A11Q_246</name>
</gene>
<dbReference type="SUPFAM" id="SSF55347">
    <property type="entry name" value="Glyceraldehyde-3-phosphate dehydrogenase-like, C-terminal domain"/>
    <property type="match status" value="1"/>
</dbReference>
<dbReference type="STRING" id="1184267.A11Q_246"/>
<dbReference type="GO" id="GO:0000166">
    <property type="term" value="F:nucleotide binding"/>
    <property type="evidence" value="ECO:0007669"/>
    <property type="project" value="InterPro"/>
</dbReference>
<evidence type="ECO:0000313" key="6">
    <source>
        <dbReference type="EMBL" id="AGH94466.1"/>
    </source>
</evidence>
<name>M4V8Y1_9BACT</name>
<evidence type="ECO:0000256" key="2">
    <source>
        <dbReference type="ARBA" id="ARBA00023002"/>
    </source>
</evidence>
<dbReference type="GO" id="GO:0016491">
    <property type="term" value="F:oxidoreductase activity"/>
    <property type="evidence" value="ECO:0007669"/>
    <property type="project" value="UniProtKB-KW"/>
</dbReference>
<proteinExistence type="inferred from homology"/>
<dbReference type="InterPro" id="IPR050984">
    <property type="entry name" value="Gfo/Idh/MocA_domain"/>
</dbReference>
<dbReference type="InterPro" id="IPR055170">
    <property type="entry name" value="GFO_IDH_MocA-like_dom"/>
</dbReference>
<evidence type="ECO:0000256" key="3">
    <source>
        <dbReference type="SAM" id="MobiDB-lite"/>
    </source>
</evidence>
<evidence type="ECO:0000256" key="1">
    <source>
        <dbReference type="ARBA" id="ARBA00010928"/>
    </source>
</evidence>
<dbReference type="InterPro" id="IPR036291">
    <property type="entry name" value="NAD(P)-bd_dom_sf"/>
</dbReference>
<feature type="compositionally biased region" description="Basic residues" evidence="3">
    <location>
        <begin position="347"/>
        <end position="360"/>
    </location>
</feature>
<dbReference type="PATRIC" id="fig|1184267.3.peg.248"/>
<feature type="region of interest" description="Disordered" evidence="3">
    <location>
        <begin position="334"/>
        <end position="374"/>
    </location>
</feature>
<dbReference type="Pfam" id="PF01408">
    <property type="entry name" value="GFO_IDH_MocA"/>
    <property type="match status" value="1"/>
</dbReference>
<comment type="similarity">
    <text evidence="1">Belongs to the Gfo/Idh/MocA family.</text>
</comment>
<feature type="domain" description="GFO/IDH/MocA-like oxidoreductase" evidence="5">
    <location>
        <begin position="142"/>
        <end position="260"/>
    </location>
</feature>
<dbReference type="EMBL" id="CP003537">
    <property type="protein sequence ID" value="AGH94466.1"/>
    <property type="molecule type" value="Genomic_DNA"/>
</dbReference>
<feature type="domain" description="Gfo/Idh/MocA-like oxidoreductase N-terminal" evidence="4">
    <location>
        <begin position="9"/>
        <end position="132"/>
    </location>
</feature>
<organism evidence="6 7">
    <name type="scientific">Pseudobdellovibrio exovorus JSS</name>
    <dbReference type="NCBI Taxonomy" id="1184267"/>
    <lineage>
        <taxon>Bacteria</taxon>
        <taxon>Pseudomonadati</taxon>
        <taxon>Bdellovibrionota</taxon>
        <taxon>Bdellovibrionia</taxon>
        <taxon>Bdellovibrionales</taxon>
        <taxon>Pseudobdellovibrionaceae</taxon>
        <taxon>Pseudobdellovibrio</taxon>
    </lineage>
</organism>
<keyword evidence="7" id="KW-1185">Reference proteome</keyword>
<keyword evidence="2" id="KW-0560">Oxidoreductase</keyword>
<accession>M4V8Y1</accession>
<dbReference type="PRINTS" id="PR01775">
    <property type="entry name" value="GLFROXRDTASE"/>
</dbReference>
<dbReference type="PANTHER" id="PTHR22604">
    <property type="entry name" value="OXIDOREDUCTASES"/>
    <property type="match status" value="1"/>
</dbReference>
<dbReference type="AlphaFoldDB" id="M4V8Y1"/>
<feature type="compositionally biased region" description="Basic and acidic residues" evidence="3">
    <location>
        <begin position="334"/>
        <end position="346"/>
    </location>
</feature>
<dbReference type="RefSeq" id="WP_015468956.1">
    <property type="nucleotide sequence ID" value="NC_020813.1"/>
</dbReference>
<evidence type="ECO:0000259" key="5">
    <source>
        <dbReference type="Pfam" id="PF22725"/>
    </source>
</evidence>